<sequence>MILDRFLPNFKKQTNSAKTFDFQENYAIIGLKHGMDHVADVLRIIPNEFLQLLLLDSNFSKNIVYFLLSPINDFVLGRYEEVVEVTKTSKEKFDSGMAKQSKYFYVSKIRTGVVILLRVVPKRPVDLESVLAYLRDGNMKVSLNDADFYIETLANWTIFKRHDTLKDALKYMDRIEIPFCNLRYQLKSIGKAKTIREIENYHCQYYLEQLFGIEFCCLLVDNVLIKAGMSSSAYSSTDSFSVAAENLKQHLEFLKTPNFTGLFQNITSLYPDLLAFRQCFYQEVRHHLAA</sequence>
<proteinExistence type="predicted"/>
<name>A0AC34QZP3_9BILA</name>
<protein>
    <submittedName>
        <fullName evidence="2">Uncharacterized protein</fullName>
    </submittedName>
</protein>
<dbReference type="Proteomes" id="UP000887576">
    <property type="component" value="Unplaced"/>
</dbReference>
<organism evidence="1 2">
    <name type="scientific">Panagrolaimus sp. JU765</name>
    <dbReference type="NCBI Taxonomy" id="591449"/>
    <lineage>
        <taxon>Eukaryota</taxon>
        <taxon>Metazoa</taxon>
        <taxon>Ecdysozoa</taxon>
        <taxon>Nematoda</taxon>
        <taxon>Chromadorea</taxon>
        <taxon>Rhabditida</taxon>
        <taxon>Tylenchina</taxon>
        <taxon>Panagrolaimomorpha</taxon>
        <taxon>Panagrolaimoidea</taxon>
        <taxon>Panagrolaimidae</taxon>
        <taxon>Panagrolaimus</taxon>
    </lineage>
</organism>
<dbReference type="WBParaSite" id="JU765_v2.g2174.t1">
    <property type="protein sequence ID" value="JU765_v2.g2174.t1"/>
    <property type="gene ID" value="JU765_v2.g2174"/>
</dbReference>
<accession>A0AC34QZP3</accession>
<reference evidence="2" key="1">
    <citation type="submission" date="2022-11" db="UniProtKB">
        <authorList>
            <consortium name="WormBaseParasite"/>
        </authorList>
    </citation>
    <scope>IDENTIFICATION</scope>
</reference>
<evidence type="ECO:0000313" key="2">
    <source>
        <dbReference type="WBParaSite" id="JU765_v2.g2174.t1"/>
    </source>
</evidence>
<evidence type="ECO:0000313" key="1">
    <source>
        <dbReference type="Proteomes" id="UP000887576"/>
    </source>
</evidence>